<keyword evidence="3" id="KW-1185">Reference proteome</keyword>
<gene>
    <name evidence="2" type="ORF">DSM106972_058340</name>
</gene>
<evidence type="ECO:0000313" key="3">
    <source>
        <dbReference type="Proteomes" id="UP000271624"/>
    </source>
</evidence>
<dbReference type="PANTHER" id="PTHR34613">
    <property type="entry name" value="SLL0800 PROTEIN"/>
    <property type="match status" value="1"/>
</dbReference>
<dbReference type="PANTHER" id="PTHR34613:SF1">
    <property type="entry name" value="SLL6017 PROTEIN"/>
    <property type="match status" value="1"/>
</dbReference>
<dbReference type="InterPro" id="IPR025587">
    <property type="entry name" value="DUF4351"/>
</dbReference>
<dbReference type="AlphaFoldDB" id="A0A3S1ITW5"/>
<dbReference type="EMBL" id="RSCL01000016">
    <property type="protein sequence ID" value="RUT02356.1"/>
    <property type="molecule type" value="Genomic_DNA"/>
</dbReference>
<reference evidence="2" key="2">
    <citation type="journal article" date="2019" name="Genome Biol. Evol.">
        <title>Day and night: Metabolic profiles and evolutionary relationships of six axenic non-marine cyanobacteria.</title>
        <authorList>
            <person name="Will S.E."/>
            <person name="Henke P."/>
            <person name="Boedeker C."/>
            <person name="Huang S."/>
            <person name="Brinkmann H."/>
            <person name="Rohde M."/>
            <person name="Jarek M."/>
            <person name="Friedl T."/>
            <person name="Seufert S."/>
            <person name="Schumacher M."/>
            <person name="Overmann J."/>
            <person name="Neumann-Schaal M."/>
            <person name="Petersen J."/>
        </authorList>
    </citation>
    <scope>NUCLEOTIDE SEQUENCE [LARGE SCALE GENOMIC DNA]</scope>
    <source>
        <strain evidence="2">PCC 7102</strain>
    </source>
</reference>
<organism evidence="2 3">
    <name type="scientific">Dulcicalothrix desertica PCC 7102</name>
    <dbReference type="NCBI Taxonomy" id="232991"/>
    <lineage>
        <taxon>Bacteria</taxon>
        <taxon>Bacillati</taxon>
        <taxon>Cyanobacteriota</taxon>
        <taxon>Cyanophyceae</taxon>
        <taxon>Nostocales</taxon>
        <taxon>Calotrichaceae</taxon>
        <taxon>Dulcicalothrix</taxon>
    </lineage>
</organism>
<dbReference type="OrthoDB" id="508261at2"/>
<reference evidence="2" key="1">
    <citation type="submission" date="2018-12" db="EMBL/GenBank/DDBJ databases">
        <authorList>
            <person name="Will S."/>
            <person name="Neumann-Schaal M."/>
            <person name="Henke P."/>
        </authorList>
    </citation>
    <scope>NUCLEOTIDE SEQUENCE</scope>
    <source>
        <strain evidence="2">PCC 7102</strain>
    </source>
</reference>
<proteinExistence type="predicted"/>
<dbReference type="Proteomes" id="UP000271624">
    <property type="component" value="Unassembled WGS sequence"/>
</dbReference>
<sequence length="282" mass="32505">MSYDNVCKILAEKYPLDFAKWLISTKVRKVKVLKTELSIEPVRADSVSFLQTRERILHIEFQTLPPSKPPIPFRQLDYSVRLKRQYDLPVTQVVIFLKFTDDPIAYTDEYRDETTVHKYQVIRMWEQDPEIFLNSEGLLPLAPLAATSSPEALLSQVVEKIATISNRGDRQNTAAYTQILAGLKFDKTMIRNLLSEDIMKESVIYQDILQKGEKQGEEKGEKRGEKNEAFRLVSRQLNRKFGAIDSSIIERLQGLTTEQLEALGEDFLDFSSISDLEAWLNR</sequence>
<evidence type="ECO:0000259" key="1">
    <source>
        <dbReference type="Pfam" id="PF14261"/>
    </source>
</evidence>
<accession>A0A3S1ITW5</accession>
<protein>
    <recommendedName>
        <fullName evidence="1">DUF4351 domain-containing protein</fullName>
    </recommendedName>
</protein>
<feature type="domain" description="DUF4351" evidence="1">
    <location>
        <begin position="223"/>
        <end position="280"/>
    </location>
</feature>
<name>A0A3S1ITW5_9CYAN</name>
<comment type="caution">
    <text evidence="2">The sequence shown here is derived from an EMBL/GenBank/DDBJ whole genome shotgun (WGS) entry which is preliminary data.</text>
</comment>
<dbReference type="RefSeq" id="WP_127084291.1">
    <property type="nucleotide sequence ID" value="NZ_RSCL01000016.1"/>
</dbReference>
<dbReference type="Pfam" id="PF14261">
    <property type="entry name" value="DUF4351"/>
    <property type="match status" value="1"/>
</dbReference>
<evidence type="ECO:0000313" key="2">
    <source>
        <dbReference type="EMBL" id="RUT02356.1"/>
    </source>
</evidence>